<dbReference type="AlphaFoldDB" id="A0A4R1B904"/>
<organism evidence="6 7">
    <name type="scientific">Parasulfuritortus cantonensis</name>
    <dbReference type="NCBI Taxonomy" id="2528202"/>
    <lineage>
        <taxon>Bacteria</taxon>
        <taxon>Pseudomonadati</taxon>
        <taxon>Pseudomonadota</taxon>
        <taxon>Betaproteobacteria</taxon>
        <taxon>Nitrosomonadales</taxon>
        <taxon>Thiobacillaceae</taxon>
        <taxon>Parasulfuritortus</taxon>
    </lineage>
</organism>
<sequence>MIKIDIAEIDKQHARWLKIIEGFRAVGVGHLTDAAGFAAAEQALAELLEYTRMHFASEEAIMARHGYPGLAEHHVRHGELMAAVEKMLAEIRAHKSKLTPLKLNLLATIWLFEHIAKEDQEFGSYVHRTGHAEG</sequence>
<keyword evidence="2" id="KW-0813">Transport</keyword>
<proteinExistence type="inferred from homology"/>
<comment type="caution">
    <text evidence="6">The sequence shown here is derived from an EMBL/GenBank/DDBJ whole genome shotgun (WGS) entry which is preliminary data.</text>
</comment>
<accession>A0A4R1B904</accession>
<dbReference type="CDD" id="cd12107">
    <property type="entry name" value="Hemerythrin"/>
    <property type="match status" value="1"/>
</dbReference>
<evidence type="ECO:0000256" key="1">
    <source>
        <dbReference type="ARBA" id="ARBA00010587"/>
    </source>
</evidence>
<dbReference type="PANTHER" id="PTHR37164:SF1">
    <property type="entry name" value="BACTERIOHEMERYTHRIN"/>
    <property type="match status" value="1"/>
</dbReference>
<dbReference type="Gene3D" id="1.20.120.50">
    <property type="entry name" value="Hemerythrin-like"/>
    <property type="match status" value="1"/>
</dbReference>
<dbReference type="EMBL" id="SJZB01000042">
    <property type="protein sequence ID" value="TCJ12849.1"/>
    <property type="molecule type" value="Genomic_DNA"/>
</dbReference>
<dbReference type="InterPro" id="IPR012312">
    <property type="entry name" value="Hemerythrin-like"/>
</dbReference>
<evidence type="ECO:0000313" key="6">
    <source>
        <dbReference type="EMBL" id="TCJ12849.1"/>
    </source>
</evidence>
<evidence type="ECO:0000259" key="5">
    <source>
        <dbReference type="Pfam" id="PF01814"/>
    </source>
</evidence>
<evidence type="ECO:0000256" key="4">
    <source>
        <dbReference type="ARBA" id="ARBA00023004"/>
    </source>
</evidence>
<reference evidence="6 7" key="1">
    <citation type="submission" date="2019-03" db="EMBL/GenBank/DDBJ databases">
        <title>Genome sequence of Thiobacillaceae bacterium LSR1, a sulfur-oxidizing bacterium isolated from freshwater sediment.</title>
        <authorList>
            <person name="Li S."/>
        </authorList>
    </citation>
    <scope>NUCLEOTIDE SEQUENCE [LARGE SCALE GENOMIC DNA]</scope>
    <source>
        <strain evidence="6 7">LSR1</strain>
    </source>
</reference>
<evidence type="ECO:0000256" key="2">
    <source>
        <dbReference type="ARBA" id="ARBA00022621"/>
    </source>
</evidence>
<name>A0A4R1B904_9PROT</name>
<dbReference type="OrthoDB" id="5296936at2"/>
<dbReference type="InterPro" id="IPR016131">
    <property type="entry name" value="Haemerythrin_Fe_BS"/>
</dbReference>
<evidence type="ECO:0000256" key="3">
    <source>
        <dbReference type="ARBA" id="ARBA00022723"/>
    </source>
</evidence>
<dbReference type="InterPro" id="IPR035938">
    <property type="entry name" value="Hemerythrin-like_sf"/>
</dbReference>
<gene>
    <name evidence="6" type="ORF">EZJ19_11460</name>
</gene>
<protein>
    <recommendedName>
        <fullName evidence="5">Hemerythrin-like domain-containing protein</fullName>
    </recommendedName>
</protein>
<dbReference type="Proteomes" id="UP000295443">
    <property type="component" value="Unassembled WGS sequence"/>
</dbReference>
<keyword evidence="2" id="KW-0561">Oxygen transport</keyword>
<keyword evidence="4" id="KW-0408">Iron</keyword>
<dbReference type="Pfam" id="PF01814">
    <property type="entry name" value="Hemerythrin"/>
    <property type="match status" value="1"/>
</dbReference>
<feature type="domain" description="Hemerythrin-like" evidence="5">
    <location>
        <begin position="6"/>
        <end position="123"/>
    </location>
</feature>
<dbReference type="InterPro" id="IPR050669">
    <property type="entry name" value="Hemerythrin"/>
</dbReference>
<dbReference type="InterPro" id="IPR012827">
    <property type="entry name" value="Hemerythrin_metal-bd"/>
</dbReference>
<evidence type="ECO:0000313" key="7">
    <source>
        <dbReference type="Proteomes" id="UP000295443"/>
    </source>
</evidence>
<dbReference type="RefSeq" id="WP_131447696.1">
    <property type="nucleotide sequence ID" value="NZ_SJZB01000042.1"/>
</dbReference>
<dbReference type="NCBIfam" id="TIGR02481">
    <property type="entry name" value="hemeryth_dom"/>
    <property type="match status" value="1"/>
</dbReference>
<dbReference type="SUPFAM" id="SSF47188">
    <property type="entry name" value="Hemerythrin-like"/>
    <property type="match status" value="1"/>
</dbReference>
<dbReference type="PROSITE" id="PS00550">
    <property type="entry name" value="HEMERYTHRINS"/>
    <property type="match status" value="1"/>
</dbReference>
<keyword evidence="7" id="KW-1185">Reference proteome</keyword>
<keyword evidence="3" id="KW-0479">Metal-binding</keyword>
<dbReference type="GO" id="GO:0005344">
    <property type="term" value="F:oxygen carrier activity"/>
    <property type="evidence" value="ECO:0007669"/>
    <property type="project" value="UniProtKB-KW"/>
</dbReference>
<comment type="similarity">
    <text evidence="1">Belongs to the hemerythrin family.</text>
</comment>
<dbReference type="GO" id="GO:0046872">
    <property type="term" value="F:metal ion binding"/>
    <property type="evidence" value="ECO:0007669"/>
    <property type="project" value="UniProtKB-KW"/>
</dbReference>
<dbReference type="PANTHER" id="PTHR37164">
    <property type="entry name" value="BACTERIOHEMERYTHRIN"/>
    <property type="match status" value="1"/>
</dbReference>